<evidence type="ECO:0000313" key="1">
    <source>
        <dbReference type="EMBL" id="GIY88064.1"/>
    </source>
</evidence>
<gene>
    <name evidence="1" type="ORF">CEXT_779211</name>
</gene>
<sequence>MLRERQRLIPSKKEKKIGFMLEEKRRGKSFLEGTCAKSDWEHFDRKAIQFALVPLSLLSHPFPCPDSETELVSPKYKLARYCPGFKERLLLIRAHNSKDVVELPLQESDCHIIKKIWLSFDLRRTLSRLTSEKPSVLDVSFKTLIKARRALFIEEERGASSAISPIALGGISVEVNGPGSTHSLIARFLQRVGASHCWWISSILLQKETCVEIFLKAFQRE</sequence>
<evidence type="ECO:0000313" key="2">
    <source>
        <dbReference type="Proteomes" id="UP001054945"/>
    </source>
</evidence>
<protein>
    <submittedName>
        <fullName evidence="1">Uncharacterized protein</fullName>
    </submittedName>
</protein>
<dbReference type="AlphaFoldDB" id="A0AAV4X204"/>
<reference evidence="1 2" key="1">
    <citation type="submission" date="2021-06" db="EMBL/GenBank/DDBJ databases">
        <title>Caerostris extrusa draft genome.</title>
        <authorList>
            <person name="Kono N."/>
            <person name="Arakawa K."/>
        </authorList>
    </citation>
    <scope>NUCLEOTIDE SEQUENCE [LARGE SCALE GENOMIC DNA]</scope>
</reference>
<proteinExistence type="predicted"/>
<organism evidence="1 2">
    <name type="scientific">Caerostris extrusa</name>
    <name type="common">Bark spider</name>
    <name type="synonym">Caerostris bankana</name>
    <dbReference type="NCBI Taxonomy" id="172846"/>
    <lineage>
        <taxon>Eukaryota</taxon>
        <taxon>Metazoa</taxon>
        <taxon>Ecdysozoa</taxon>
        <taxon>Arthropoda</taxon>
        <taxon>Chelicerata</taxon>
        <taxon>Arachnida</taxon>
        <taxon>Araneae</taxon>
        <taxon>Araneomorphae</taxon>
        <taxon>Entelegynae</taxon>
        <taxon>Araneoidea</taxon>
        <taxon>Araneidae</taxon>
        <taxon>Caerostris</taxon>
    </lineage>
</organism>
<accession>A0AAV4X204</accession>
<dbReference type="EMBL" id="BPLR01017018">
    <property type="protein sequence ID" value="GIY88064.1"/>
    <property type="molecule type" value="Genomic_DNA"/>
</dbReference>
<keyword evidence="2" id="KW-1185">Reference proteome</keyword>
<name>A0AAV4X204_CAEEX</name>
<dbReference type="Proteomes" id="UP001054945">
    <property type="component" value="Unassembled WGS sequence"/>
</dbReference>
<comment type="caution">
    <text evidence="1">The sequence shown here is derived from an EMBL/GenBank/DDBJ whole genome shotgun (WGS) entry which is preliminary data.</text>
</comment>